<feature type="signal peptide" evidence="1">
    <location>
        <begin position="1"/>
        <end position="20"/>
    </location>
</feature>
<gene>
    <name evidence="2" type="ORF">QQS21_012423</name>
</gene>
<accession>A0AAJ0CFQ6</accession>
<keyword evidence="3" id="KW-1185">Reference proteome</keyword>
<name>A0AAJ0CFQ6_9HYPO</name>
<keyword evidence="1" id="KW-0732">Signal</keyword>
<organism evidence="2 3">
    <name type="scientific">Conoideocrella luteorostrata</name>
    <dbReference type="NCBI Taxonomy" id="1105319"/>
    <lineage>
        <taxon>Eukaryota</taxon>
        <taxon>Fungi</taxon>
        <taxon>Dikarya</taxon>
        <taxon>Ascomycota</taxon>
        <taxon>Pezizomycotina</taxon>
        <taxon>Sordariomycetes</taxon>
        <taxon>Hypocreomycetidae</taxon>
        <taxon>Hypocreales</taxon>
        <taxon>Clavicipitaceae</taxon>
        <taxon>Conoideocrella</taxon>
    </lineage>
</organism>
<protein>
    <submittedName>
        <fullName evidence="2">Uncharacterized protein</fullName>
    </submittedName>
</protein>
<dbReference type="Proteomes" id="UP001251528">
    <property type="component" value="Unassembled WGS sequence"/>
</dbReference>
<proteinExistence type="predicted"/>
<evidence type="ECO:0000313" key="3">
    <source>
        <dbReference type="Proteomes" id="UP001251528"/>
    </source>
</evidence>
<comment type="caution">
    <text evidence="2">The sequence shown here is derived from an EMBL/GenBank/DDBJ whole genome shotgun (WGS) entry which is preliminary data.</text>
</comment>
<evidence type="ECO:0000256" key="1">
    <source>
        <dbReference type="SAM" id="SignalP"/>
    </source>
</evidence>
<reference evidence="2" key="1">
    <citation type="submission" date="2023-06" db="EMBL/GenBank/DDBJ databases">
        <title>Conoideocrella luteorostrata (Hypocreales: Clavicipitaceae), a potential biocontrol fungus for elongate hemlock scale in United States Christmas tree production areas.</title>
        <authorList>
            <person name="Barrett H."/>
            <person name="Lovett B."/>
            <person name="Macias A.M."/>
            <person name="Stajich J.E."/>
            <person name="Kasson M.T."/>
        </authorList>
    </citation>
    <scope>NUCLEOTIDE SEQUENCE</scope>
    <source>
        <strain evidence="2">ARSEF 14590</strain>
    </source>
</reference>
<sequence>MKGPNAAVLLLTCLSGKVIAAPVNQDGGVEVRHDAINIERNAPPSKFMNLETRAEASEQEIKALQTMLAGNPGLLTVLEKVPAVGTLLHSVLGGGLGKRDITANIPDSDIQALRGMVTDTPLVGDLLKGVPTVGPMLDRVLGGLLSGNAKGVSGLNVDEVLKGLGGAAGGLDVNQVLSNVGGATSGVDLSKLLGGIAKREAAADQAGSLPMPAVGALLEALLGKGAGGAGGAGGVLGPVTNAVGGLAKAHEGVVDGATGSALAPVTGTVKGVTKGLDGTLDKATDGTLAPVTGLVDNLSGAVLKREEAAEQTEGLSIPLLTGLLGPLLGGGADGAGDVLAPVTGIVGGLTGGLGGAEDGASSDALAPVAKTAGDLGGKPHRLLGGILKRAEVNVSDEEIQALKKYVQSVPLVSKLPIVSQLVKTLGI</sequence>
<dbReference type="AlphaFoldDB" id="A0AAJ0CFQ6"/>
<feature type="chain" id="PRO_5042599018" evidence="1">
    <location>
        <begin position="21"/>
        <end position="427"/>
    </location>
</feature>
<dbReference type="EMBL" id="JASWJB010000531">
    <property type="protein sequence ID" value="KAK2589896.1"/>
    <property type="molecule type" value="Genomic_DNA"/>
</dbReference>
<evidence type="ECO:0000313" key="2">
    <source>
        <dbReference type="EMBL" id="KAK2589896.1"/>
    </source>
</evidence>